<dbReference type="SUPFAM" id="SSF55073">
    <property type="entry name" value="Nucleotide cyclase"/>
    <property type="match status" value="1"/>
</dbReference>
<feature type="domain" description="GGDEF" evidence="3">
    <location>
        <begin position="367"/>
        <end position="501"/>
    </location>
</feature>
<dbReference type="Pfam" id="PF00990">
    <property type="entry name" value="GGDEF"/>
    <property type="match status" value="1"/>
</dbReference>
<keyword evidence="5" id="KW-1185">Reference proteome</keyword>
<dbReference type="InterPro" id="IPR000160">
    <property type="entry name" value="GGDEF_dom"/>
</dbReference>
<dbReference type="Gene3D" id="3.20.20.450">
    <property type="entry name" value="EAL domain"/>
    <property type="match status" value="1"/>
</dbReference>
<dbReference type="PANTHER" id="PTHR44757:SF2">
    <property type="entry name" value="BIOFILM ARCHITECTURE MAINTENANCE PROTEIN MBAA"/>
    <property type="match status" value="1"/>
</dbReference>
<dbReference type="AlphaFoldDB" id="A0A7X3SRD0"/>
<dbReference type="RefSeq" id="WP_160887960.1">
    <property type="nucleotide sequence ID" value="NZ_WURB01000029.1"/>
</dbReference>
<dbReference type="PANTHER" id="PTHR44757">
    <property type="entry name" value="DIGUANYLATE CYCLASE DGCP"/>
    <property type="match status" value="1"/>
</dbReference>
<dbReference type="SMART" id="SM00052">
    <property type="entry name" value="EAL"/>
    <property type="match status" value="1"/>
</dbReference>
<dbReference type="InterPro" id="IPR029787">
    <property type="entry name" value="Nucleotide_cyclase"/>
</dbReference>
<keyword evidence="1" id="KW-0472">Membrane</keyword>
<evidence type="ECO:0000313" key="4">
    <source>
        <dbReference type="EMBL" id="MXQ14240.1"/>
    </source>
</evidence>
<dbReference type="OrthoDB" id="9814202at2"/>
<dbReference type="PROSITE" id="PS50883">
    <property type="entry name" value="EAL"/>
    <property type="match status" value="1"/>
</dbReference>
<evidence type="ECO:0000313" key="5">
    <source>
        <dbReference type="Proteomes" id="UP000436483"/>
    </source>
</evidence>
<dbReference type="CDD" id="cd01948">
    <property type="entry name" value="EAL"/>
    <property type="match status" value="1"/>
</dbReference>
<gene>
    <name evidence="4" type="ORF">GR328_22850</name>
</gene>
<dbReference type="EMBL" id="WURB01000029">
    <property type="protein sequence ID" value="MXQ14240.1"/>
    <property type="molecule type" value="Genomic_DNA"/>
</dbReference>
<dbReference type="Gene3D" id="3.30.450.20">
    <property type="entry name" value="PAS domain"/>
    <property type="match status" value="2"/>
</dbReference>
<dbReference type="Gene3D" id="3.30.70.270">
    <property type="match status" value="1"/>
</dbReference>
<accession>A0A7X3SRD0</accession>
<evidence type="ECO:0000259" key="3">
    <source>
        <dbReference type="PROSITE" id="PS50887"/>
    </source>
</evidence>
<dbReference type="SMART" id="SM00267">
    <property type="entry name" value="GGDEF"/>
    <property type="match status" value="1"/>
</dbReference>
<organism evidence="4 5">
    <name type="scientific">Microvirga makkahensis</name>
    <dbReference type="NCBI Taxonomy" id="1128670"/>
    <lineage>
        <taxon>Bacteria</taxon>
        <taxon>Pseudomonadati</taxon>
        <taxon>Pseudomonadota</taxon>
        <taxon>Alphaproteobacteria</taxon>
        <taxon>Hyphomicrobiales</taxon>
        <taxon>Methylobacteriaceae</taxon>
        <taxon>Microvirga</taxon>
    </lineage>
</organism>
<protein>
    <submittedName>
        <fullName evidence="4">EAL domain-containing protein</fullName>
    </submittedName>
</protein>
<dbReference type="InterPro" id="IPR043128">
    <property type="entry name" value="Rev_trsase/Diguanyl_cyclase"/>
</dbReference>
<feature type="domain" description="EAL" evidence="2">
    <location>
        <begin position="510"/>
        <end position="758"/>
    </location>
</feature>
<dbReference type="CDD" id="cd12914">
    <property type="entry name" value="PDC1_DGC_like"/>
    <property type="match status" value="1"/>
</dbReference>
<keyword evidence="1" id="KW-1133">Transmembrane helix</keyword>
<dbReference type="CDD" id="cd12915">
    <property type="entry name" value="PDC2_DGC_like"/>
    <property type="match status" value="1"/>
</dbReference>
<dbReference type="CDD" id="cd01949">
    <property type="entry name" value="GGDEF"/>
    <property type="match status" value="1"/>
</dbReference>
<reference evidence="4 5" key="1">
    <citation type="submission" date="2019-12" db="EMBL/GenBank/DDBJ databases">
        <authorList>
            <person name="Yuan C.-G."/>
        </authorList>
    </citation>
    <scope>NUCLEOTIDE SEQUENCE [LARGE SCALE GENOMIC DNA]</scope>
    <source>
        <strain evidence="4 5">KCTC 23863</strain>
    </source>
</reference>
<evidence type="ECO:0000259" key="2">
    <source>
        <dbReference type="PROSITE" id="PS50883"/>
    </source>
</evidence>
<dbReference type="Pfam" id="PF00563">
    <property type="entry name" value="EAL"/>
    <property type="match status" value="1"/>
</dbReference>
<sequence>MSEKAEPNSIVSAYLIFSLSIVAAAAAVFGAAILFARGYGGDLARAEGDLTGLARALQEQTDEALQSVETVLRDVVGRIPQACLQASEFDAFAASQTTKATLVGAAHSLSQIIRIDLVNARGRIVGTSNPNPKAEPIYLKDTSYYGALSTDESLIMSLGEPRRVQGTGRTIFPLARKIKDAEGNFLGIIVATIDIGHFERIYGEHLRTRSLAITLYRRDGIILVRHPNAEGAIGRRIWRPNTPLQRMIARNSQTLIRDVSWIDGKERLIALHPLAHYPAGVAVSRTVAELMAGRRLEARLIRFMAYFMDVAIETTSLLGLRHVKTGILRAASERYLSRHDILTKLPNRLYFTEELKRTFLTSQRSGTDFALHLLDLDRFKDINDNHGYAAGDEVIQTVARRLRERLRKSDFIARIGGDEFAIIQRPVAGGRQQIIDLVVALQAAMKVPCTVNNREVEAGLSIGVATASSDGKTSTELMRSADTALYAAKSDPDSGYRLYDPTIKDARAESRALEGALRSAHDNNEFELFYQPILDLATNRIWGCEALVRWKHPTKGMIPPLEFIPTAEESGLIGPIGDWILKEACSTAMTWSFPLKVAVNLSPMQFKRRDIFTSVKQALAASGLPASRLVLEITETVKLTEESTATLKRLKALGVSIALDDFGTGYASMSYLRSFPFDKIKIDQSFVRGMTGSPDSRAIVKATISLANDLRMSTTAEGVETEEQLDALRLAGASQAQGYFIAKPMSREAIAAFIADDRRARQSEQDDMPRMRARG</sequence>
<dbReference type="PROSITE" id="PS50887">
    <property type="entry name" value="GGDEF"/>
    <property type="match status" value="1"/>
</dbReference>
<dbReference type="Proteomes" id="UP000436483">
    <property type="component" value="Unassembled WGS sequence"/>
</dbReference>
<keyword evidence="1" id="KW-0812">Transmembrane</keyword>
<dbReference type="NCBIfam" id="TIGR00254">
    <property type="entry name" value="GGDEF"/>
    <property type="match status" value="1"/>
</dbReference>
<dbReference type="SUPFAM" id="SSF141868">
    <property type="entry name" value="EAL domain-like"/>
    <property type="match status" value="1"/>
</dbReference>
<dbReference type="InterPro" id="IPR001633">
    <property type="entry name" value="EAL_dom"/>
</dbReference>
<dbReference type="InterPro" id="IPR035919">
    <property type="entry name" value="EAL_sf"/>
</dbReference>
<name>A0A7X3SRD0_9HYPH</name>
<reference evidence="4 5" key="2">
    <citation type="submission" date="2020-01" db="EMBL/GenBank/DDBJ databases">
        <title>Microvirga sp. nov., an arsenate reduction bacterium isolated from Tibet hotspring sediments.</title>
        <authorList>
            <person name="Xian W.-D."/>
            <person name="Li W.-J."/>
        </authorList>
    </citation>
    <scope>NUCLEOTIDE SEQUENCE [LARGE SCALE GENOMIC DNA]</scope>
    <source>
        <strain evidence="4 5">KCTC 23863</strain>
    </source>
</reference>
<dbReference type="InterPro" id="IPR052155">
    <property type="entry name" value="Biofilm_reg_signaling"/>
</dbReference>
<evidence type="ECO:0000256" key="1">
    <source>
        <dbReference type="SAM" id="Phobius"/>
    </source>
</evidence>
<proteinExistence type="predicted"/>
<comment type="caution">
    <text evidence="4">The sequence shown here is derived from an EMBL/GenBank/DDBJ whole genome shotgun (WGS) entry which is preliminary data.</text>
</comment>
<feature type="transmembrane region" description="Helical" evidence="1">
    <location>
        <begin position="12"/>
        <end position="36"/>
    </location>
</feature>